<sequence length="165" mass="18569">MSLENTSLAVPTVARAIELVWKEAELLDRKEYAEWLRLWNAEGIYVIPIDPATSDFYATLNYALDDHEMRKKRVERLMSTSSPSVSNAAKTIRTVSRFNVVRDSDGIVDLRSAQIVVAYRQGNASLFAAEVEHRIDVSTQDARLVQKIVRLVDSLDSLAAISFLL</sequence>
<evidence type="ECO:0000256" key="1">
    <source>
        <dbReference type="ARBA" id="ARBA00009570"/>
    </source>
</evidence>
<name>A0A5E4XVG7_9BURK</name>
<dbReference type="RefSeq" id="WP_048628156.1">
    <property type="nucleotide sequence ID" value="NZ_CABPSJ010000006.1"/>
</dbReference>
<dbReference type="PANTHER" id="PTHR41534:SF2">
    <property type="entry name" value="3-PHENYLPROPIONATE_CINNAMIC ACID DIOXYGENASE SUBUNIT BETA"/>
    <property type="match status" value="1"/>
</dbReference>
<dbReference type="PANTHER" id="PTHR41534">
    <property type="entry name" value="BLR3401 PROTEIN"/>
    <property type="match status" value="1"/>
</dbReference>
<accession>A0A5E4XVG7</accession>
<gene>
    <name evidence="3" type="ORF">PCO31110_04157</name>
</gene>
<keyword evidence="3" id="KW-0223">Dioxygenase</keyword>
<keyword evidence="2" id="KW-0560">Oxidoreductase</keyword>
<dbReference type="InterPro" id="IPR032710">
    <property type="entry name" value="NTF2-like_dom_sf"/>
</dbReference>
<protein>
    <submittedName>
        <fullName evidence="3">Phenylpropionate dioxygenase</fullName>
    </submittedName>
</protein>
<dbReference type="SUPFAM" id="SSF54427">
    <property type="entry name" value="NTF2-like"/>
    <property type="match status" value="1"/>
</dbReference>
<reference evidence="3 4" key="1">
    <citation type="submission" date="2019-08" db="EMBL/GenBank/DDBJ databases">
        <authorList>
            <person name="Peeters C."/>
        </authorList>
    </citation>
    <scope>NUCLEOTIDE SEQUENCE [LARGE SCALE GENOMIC DNA]</scope>
    <source>
        <strain evidence="3 4">LMG 31110</strain>
    </source>
</reference>
<dbReference type="Proteomes" id="UP000337189">
    <property type="component" value="Unassembled WGS sequence"/>
</dbReference>
<dbReference type="OrthoDB" id="7062869at2"/>
<dbReference type="GeneID" id="47012644"/>
<comment type="similarity">
    <text evidence="1">Belongs to the bacterial ring-hydroxylating dioxygenase beta subunit family.</text>
</comment>
<evidence type="ECO:0000313" key="4">
    <source>
        <dbReference type="Proteomes" id="UP000337189"/>
    </source>
</evidence>
<evidence type="ECO:0000256" key="2">
    <source>
        <dbReference type="ARBA" id="ARBA00023002"/>
    </source>
</evidence>
<dbReference type="InterPro" id="IPR000391">
    <property type="entry name" value="Rng_hydr_dOase-bsu"/>
</dbReference>
<dbReference type="GO" id="GO:0019380">
    <property type="term" value="P:3-phenylpropionate catabolic process"/>
    <property type="evidence" value="ECO:0007669"/>
    <property type="project" value="TreeGrafter"/>
</dbReference>
<dbReference type="AlphaFoldDB" id="A0A5E4XVG7"/>
<evidence type="ECO:0000313" key="3">
    <source>
        <dbReference type="EMBL" id="VVE40092.1"/>
    </source>
</evidence>
<dbReference type="GO" id="GO:0051213">
    <property type="term" value="F:dioxygenase activity"/>
    <property type="evidence" value="ECO:0007669"/>
    <property type="project" value="UniProtKB-KW"/>
</dbReference>
<proteinExistence type="inferred from homology"/>
<dbReference type="Pfam" id="PF00866">
    <property type="entry name" value="Ring_hydroxyl_B"/>
    <property type="match status" value="1"/>
</dbReference>
<organism evidence="3 4">
    <name type="scientific">Pandoraea communis</name>
    <dbReference type="NCBI Taxonomy" id="2508297"/>
    <lineage>
        <taxon>Bacteria</taxon>
        <taxon>Pseudomonadati</taxon>
        <taxon>Pseudomonadota</taxon>
        <taxon>Betaproteobacteria</taxon>
        <taxon>Burkholderiales</taxon>
        <taxon>Burkholderiaceae</taxon>
        <taxon>Pandoraea</taxon>
    </lineage>
</organism>
<dbReference type="EMBL" id="CABPSJ010000006">
    <property type="protein sequence ID" value="VVE40092.1"/>
    <property type="molecule type" value="Genomic_DNA"/>
</dbReference>
<dbReference type="Gene3D" id="3.10.450.50">
    <property type="match status" value="1"/>
</dbReference>